<feature type="compositionally biased region" description="Polar residues" evidence="1">
    <location>
        <begin position="1193"/>
        <end position="1203"/>
    </location>
</feature>
<feature type="compositionally biased region" description="Acidic residues" evidence="1">
    <location>
        <begin position="939"/>
        <end position="954"/>
    </location>
</feature>
<feature type="region of interest" description="Disordered" evidence="1">
    <location>
        <begin position="115"/>
        <end position="250"/>
    </location>
</feature>
<dbReference type="EMBL" id="KE525342">
    <property type="protein sequence ID" value="KFB48926.1"/>
    <property type="molecule type" value="Genomic_DNA"/>
</dbReference>
<dbReference type="Proteomes" id="UP000030765">
    <property type="component" value="Unassembled WGS sequence"/>
</dbReference>
<feature type="compositionally biased region" description="Pro residues" evidence="1">
    <location>
        <begin position="774"/>
        <end position="790"/>
    </location>
</feature>
<gene>
    <name evidence="2" type="ORF">ZHAS_00016922</name>
</gene>
<accession>A0A084WFD2</accession>
<proteinExistence type="predicted"/>
<dbReference type="VEuPathDB" id="VectorBase:ASIS013541"/>
<reference evidence="3" key="2">
    <citation type="submission" date="2020-05" db="UniProtKB">
        <authorList>
            <consortium name="EnsemblMetazoa"/>
        </authorList>
    </citation>
    <scope>IDENTIFICATION</scope>
</reference>
<feature type="compositionally biased region" description="Low complexity" evidence="1">
    <location>
        <begin position="346"/>
        <end position="367"/>
    </location>
</feature>
<feature type="region of interest" description="Disordered" evidence="1">
    <location>
        <begin position="911"/>
        <end position="1213"/>
    </location>
</feature>
<evidence type="ECO:0000256" key="1">
    <source>
        <dbReference type="SAM" id="MobiDB-lite"/>
    </source>
</evidence>
<reference evidence="2 4" key="1">
    <citation type="journal article" date="2014" name="BMC Genomics">
        <title>Genome sequence of Anopheles sinensis provides insight into genetics basis of mosquito competence for malaria parasites.</title>
        <authorList>
            <person name="Zhou D."/>
            <person name="Zhang D."/>
            <person name="Ding G."/>
            <person name="Shi L."/>
            <person name="Hou Q."/>
            <person name="Ye Y."/>
            <person name="Xu Y."/>
            <person name="Zhou H."/>
            <person name="Xiong C."/>
            <person name="Li S."/>
            <person name="Yu J."/>
            <person name="Hong S."/>
            <person name="Yu X."/>
            <person name="Zou P."/>
            <person name="Chen C."/>
            <person name="Chang X."/>
            <person name="Wang W."/>
            <person name="Lv Y."/>
            <person name="Sun Y."/>
            <person name="Ma L."/>
            <person name="Shen B."/>
            <person name="Zhu C."/>
        </authorList>
    </citation>
    <scope>NUCLEOTIDE SEQUENCE [LARGE SCALE GENOMIC DNA]</scope>
</reference>
<feature type="compositionally biased region" description="Acidic residues" evidence="1">
    <location>
        <begin position="1152"/>
        <end position="1183"/>
    </location>
</feature>
<keyword evidence="4" id="KW-1185">Reference proteome</keyword>
<name>A0A084WFD2_ANOSI</name>
<feature type="compositionally biased region" description="Low complexity" evidence="1">
    <location>
        <begin position="241"/>
        <end position="250"/>
    </location>
</feature>
<organism evidence="2">
    <name type="scientific">Anopheles sinensis</name>
    <name type="common">Mosquito</name>
    <dbReference type="NCBI Taxonomy" id="74873"/>
    <lineage>
        <taxon>Eukaryota</taxon>
        <taxon>Metazoa</taxon>
        <taxon>Ecdysozoa</taxon>
        <taxon>Arthropoda</taxon>
        <taxon>Hexapoda</taxon>
        <taxon>Insecta</taxon>
        <taxon>Pterygota</taxon>
        <taxon>Neoptera</taxon>
        <taxon>Endopterygota</taxon>
        <taxon>Diptera</taxon>
        <taxon>Nematocera</taxon>
        <taxon>Culicoidea</taxon>
        <taxon>Culicidae</taxon>
        <taxon>Anophelinae</taxon>
        <taxon>Anopheles</taxon>
    </lineage>
</organism>
<feature type="region of interest" description="Disordered" evidence="1">
    <location>
        <begin position="317"/>
        <end position="381"/>
    </location>
</feature>
<dbReference type="VEuPathDB" id="VectorBase:ASIC016922"/>
<feature type="compositionally biased region" description="Low complexity" evidence="1">
    <location>
        <begin position="117"/>
        <end position="132"/>
    </location>
</feature>
<evidence type="ECO:0000313" key="3">
    <source>
        <dbReference type="EnsemblMetazoa" id="ASIC016922-PA"/>
    </source>
</evidence>
<dbReference type="EMBL" id="ATLV01023332">
    <property type="status" value="NOT_ANNOTATED_CDS"/>
    <property type="molecule type" value="Genomic_DNA"/>
</dbReference>
<feature type="region of interest" description="Disordered" evidence="1">
    <location>
        <begin position="737"/>
        <end position="890"/>
    </location>
</feature>
<feature type="compositionally biased region" description="Polar residues" evidence="1">
    <location>
        <begin position="440"/>
        <end position="449"/>
    </location>
</feature>
<feature type="compositionally biased region" description="Polar residues" evidence="1">
    <location>
        <begin position="173"/>
        <end position="196"/>
    </location>
</feature>
<feature type="compositionally biased region" description="Acidic residues" evidence="1">
    <location>
        <begin position="1020"/>
        <end position="1039"/>
    </location>
</feature>
<dbReference type="EnsemblMetazoa" id="ASIC016922-RA">
    <property type="protein sequence ID" value="ASIC016922-PA"/>
    <property type="gene ID" value="ASIC016922"/>
</dbReference>
<dbReference type="OMA" id="SPHGTIC"/>
<sequence length="1315" mass="139649">MYSADIDFMSNYVKNLPDYGGGDAASRRSQLPAAPLPPQPSSAFPPITTNYRQHYVNDPYYQYYDDVSGVQRFYPMFKSNSYHAYPYGGLEEQQAATLDYSRYAFVAPPAARHISGVVPPTTSVPSSSSPSTMALEQQLQRASLRSQPSASYATGSSVSLYQDPRNVGIPPSATFSSAEQLNQHQLQRSSSRTQPFASGVGGQNLQGPSEPQETLDFRLNGGNRPSTMVNQRSGSRNQFPSSTSSSAPSCTVTSGALAFVTSNTRPQLPTTPSSGQSRAANDAPNVSEGRIQNPPLDAPVVVSGSIESSVPATATNNITTSCSSDHHPLNNSSAYGGSTTTSLGLQLRQYQREQQSQAAKQQSSMSRFWQETTSNRPTGPPWRIGWDYNRIITNNRKEVHNTINEYKKNVTSSPHGTICGADGTAGQSPASSSTSSSSSLPMGSRTNIDATCGGGAGSEQQPGTNHLPLRLRKNYSYSHLDKHVRDHLTEEEFYRVVQEGESMPTYWDPHHSCQPWNYGAAGTGGTNIAGVPGGVFVGGMPLCKSFSSDAMGLHTLPPTPTTSSGTPISSLQQMLAYQQPLGCPAYPQLIPPVIVPQNHHHHHQHNQPGGVTTPLYNAGASATTSNVASQGSSASTVNPVESSSSTSRPQTSSNSSGKSPSTHVGGGRHSRLGGVGKPQPPSQPQPPLTSNISDNISVANMLISKNNNLLLQKSASFGKASGAAGTMLGRGNAGYSAGPSAPLSSGISPRPVPLAKSSSALAALPTTSGFGPRSPRPPQQQQPAPPPVPPIRANAPEPSTNVSSSSNGERNNVLMHTSGGGSRLNPDAKNFTPTHRQPAAPSCSSSATNVTRSNSGTFYVSRSGRIEPLPSATVIGGGTDNTDESNPHRIPTVMVSKGVFLSKSATQIVTYGDVQTPAEPSPQDDEDEDTTTIVPGPSSDDDDEEDDDEGEELDDDRHRRYHRHDDKDDRGGGGGGGGDGGGTSNGGSTYRGTDVGYPGTKEQHQKWQSSGKGAGKYAYDDEAGVDDTPSDSDEREDGELGSLSDADSTGAVQGDDHLPRYSRTPTMYPKSFDHYLLPAVGSGGGTKVSSRAIARHQHQLRLVPEQPKPPPRLYTSKSSIFLETVDGGGQTSRTTGLDPDQYQLLILGDNHDAEDEEEEEEVEEEEDDHDAEDEDDEVEEEEQEGAKALGVYHQSSKKATTGGSLRGPTKHQQHPVMYEDALSTTSDNQLAEEQCTPNDVEVEPLDPAPLTRLASFSHGGDAYPLLLVLLLALCEQLQEATQAHHDDDVRPVAVAIESAFAAATLTQPQQTPCYL</sequence>
<feature type="compositionally biased region" description="Low complexity" evidence="1">
    <location>
        <begin position="632"/>
        <end position="663"/>
    </location>
</feature>
<feature type="compositionally biased region" description="Polar residues" evidence="1">
    <location>
        <begin position="317"/>
        <end position="344"/>
    </location>
</feature>
<evidence type="ECO:0000313" key="2">
    <source>
        <dbReference type="EMBL" id="KFB48926.1"/>
    </source>
</evidence>
<feature type="compositionally biased region" description="Low complexity" evidence="1">
    <location>
        <begin position="428"/>
        <end position="439"/>
    </location>
</feature>
<feature type="compositionally biased region" description="Polar residues" evidence="1">
    <location>
        <begin position="262"/>
        <end position="279"/>
    </location>
</feature>
<feature type="compositionally biased region" description="Polar residues" evidence="1">
    <location>
        <begin position="799"/>
        <end position="810"/>
    </location>
</feature>
<feature type="compositionally biased region" description="Polar residues" evidence="1">
    <location>
        <begin position="842"/>
        <end position="860"/>
    </location>
</feature>
<feature type="compositionally biased region" description="Polar residues" evidence="1">
    <location>
        <begin position="620"/>
        <end position="631"/>
    </location>
</feature>
<feature type="compositionally biased region" description="Low complexity" evidence="1">
    <location>
        <begin position="754"/>
        <end position="764"/>
    </location>
</feature>
<feature type="compositionally biased region" description="Gly residues" evidence="1">
    <location>
        <begin position="972"/>
        <end position="985"/>
    </location>
</feature>
<protein>
    <submittedName>
        <fullName evidence="2 3">Uncharacterized protein</fullName>
    </submittedName>
</protein>
<feature type="region of interest" description="Disordered" evidence="1">
    <location>
        <begin position="598"/>
        <end position="692"/>
    </location>
</feature>
<feature type="region of interest" description="Disordered" evidence="1">
    <location>
        <begin position="262"/>
        <end position="301"/>
    </location>
</feature>
<feature type="compositionally biased region" description="Pro residues" evidence="1">
    <location>
        <begin position="678"/>
        <end position="687"/>
    </location>
</feature>
<feature type="compositionally biased region" description="Polar residues" evidence="1">
    <location>
        <begin position="134"/>
        <end position="160"/>
    </location>
</feature>
<feature type="compositionally biased region" description="Basic and acidic residues" evidence="1">
    <location>
        <begin position="955"/>
        <end position="971"/>
    </location>
</feature>
<evidence type="ECO:0000313" key="4">
    <source>
        <dbReference type="Proteomes" id="UP000030765"/>
    </source>
</evidence>
<feature type="region of interest" description="Disordered" evidence="1">
    <location>
        <begin position="409"/>
        <end position="467"/>
    </location>
</feature>
<feature type="compositionally biased region" description="Polar residues" evidence="1">
    <location>
        <begin position="223"/>
        <end position="240"/>
    </location>
</feature>
<feature type="region of interest" description="Disordered" evidence="1">
    <location>
        <begin position="21"/>
        <end position="43"/>
    </location>
</feature>